<feature type="region of interest" description="Disordered" evidence="1">
    <location>
        <begin position="62"/>
        <end position="82"/>
    </location>
</feature>
<evidence type="ECO:0000256" key="1">
    <source>
        <dbReference type="SAM" id="MobiDB-lite"/>
    </source>
</evidence>
<name>A0AAV4V9V0_9ARAC</name>
<dbReference type="EMBL" id="BPLQ01012651">
    <property type="protein sequence ID" value="GIY66789.1"/>
    <property type="molecule type" value="Genomic_DNA"/>
</dbReference>
<sequence>MFQKTPFSHYFNRRQTSETSSIARNVRNYGCMWGWGAPFHPPPHSNPCIKSAAARKTREPAGEVYREAPCRPKSSPGPPILYSRVPLQRSAESPGHHSFPDTPGMSGSDKRVRDIFQIIFSLRCASLRAGPTSLPETTRGQWSSLHHHLGKGKKRTVFLDVLALPLATPASFGNPSPGMEGGLGKKGGRSSCHALTFTNFLNFMSVYKPESGDQNSKYQERNRGGTTASVTNHVAATSGYR</sequence>
<dbReference type="Proteomes" id="UP001054837">
    <property type="component" value="Unassembled WGS sequence"/>
</dbReference>
<accession>A0AAV4V9V0</accession>
<evidence type="ECO:0000313" key="2">
    <source>
        <dbReference type="EMBL" id="GIY66789.1"/>
    </source>
</evidence>
<proteinExistence type="predicted"/>
<comment type="caution">
    <text evidence="2">The sequence shown here is derived from an EMBL/GenBank/DDBJ whole genome shotgun (WGS) entry which is preliminary data.</text>
</comment>
<organism evidence="2 3">
    <name type="scientific">Caerostris darwini</name>
    <dbReference type="NCBI Taxonomy" id="1538125"/>
    <lineage>
        <taxon>Eukaryota</taxon>
        <taxon>Metazoa</taxon>
        <taxon>Ecdysozoa</taxon>
        <taxon>Arthropoda</taxon>
        <taxon>Chelicerata</taxon>
        <taxon>Arachnida</taxon>
        <taxon>Araneae</taxon>
        <taxon>Araneomorphae</taxon>
        <taxon>Entelegynae</taxon>
        <taxon>Araneoidea</taxon>
        <taxon>Araneidae</taxon>
        <taxon>Caerostris</taxon>
    </lineage>
</organism>
<feature type="region of interest" description="Disordered" evidence="1">
    <location>
        <begin position="90"/>
        <end position="109"/>
    </location>
</feature>
<protein>
    <submittedName>
        <fullName evidence="2">Uncharacterized protein</fullName>
    </submittedName>
</protein>
<dbReference type="AlphaFoldDB" id="A0AAV4V9V0"/>
<keyword evidence="3" id="KW-1185">Reference proteome</keyword>
<feature type="compositionally biased region" description="Polar residues" evidence="1">
    <location>
        <begin position="224"/>
        <end position="241"/>
    </location>
</feature>
<gene>
    <name evidence="2" type="ORF">CDAR_18291</name>
</gene>
<evidence type="ECO:0000313" key="3">
    <source>
        <dbReference type="Proteomes" id="UP001054837"/>
    </source>
</evidence>
<reference evidence="2 3" key="1">
    <citation type="submission" date="2021-06" db="EMBL/GenBank/DDBJ databases">
        <title>Caerostris darwini draft genome.</title>
        <authorList>
            <person name="Kono N."/>
            <person name="Arakawa K."/>
        </authorList>
    </citation>
    <scope>NUCLEOTIDE SEQUENCE [LARGE SCALE GENOMIC DNA]</scope>
</reference>
<feature type="region of interest" description="Disordered" evidence="1">
    <location>
        <begin position="211"/>
        <end position="241"/>
    </location>
</feature>